<dbReference type="Proteomes" id="UP000251923">
    <property type="component" value="Unassembled WGS sequence"/>
</dbReference>
<dbReference type="AlphaFoldDB" id="A0A329NW50"/>
<protein>
    <submittedName>
        <fullName evidence="1">Uncharacterized protein</fullName>
    </submittedName>
</protein>
<comment type="caution">
    <text evidence="1">The sequence shown here is derived from an EMBL/GenBank/DDBJ whole genome shotgun (WGS) entry which is preliminary data.</text>
</comment>
<reference evidence="1 2" key="1">
    <citation type="submission" date="2018-04" db="EMBL/GenBank/DDBJ databases">
        <title>Aerococcus urinae genomes.</title>
        <authorList>
            <person name="Hilt E."/>
            <person name="Gilbert N.M."/>
            <person name="Thomas-White K."/>
            <person name="Putonti C."/>
            <person name="Lewis A.L."/>
            <person name="Visck K.L."/>
            <person name="Wolfe A.J."/>
        </authorList>
    </citation>
    <scope>NUCLEOTIDE SEQUENCE [LARGE SCALE GENOMIC DNA]</scope>
    <source>
        <strain evidence="1 2">UMB7480</strain>
    </source>
</reference>
<organism evidence="1 2">
    <name type="scientific">Aerococcus urinae</name>
    <dbReference type="NCBI Taxonomy" id="1376"/>
    <lineage>
        <taxon>Bacteria</taxon>
        <taxon>Bacillati</taxon>
        <taxon>Bacillota</taxon>
        <taxon>Bacilli</taxon>
        <taxon>Lactobacillales</taxon>
        <taxon>Aerococcaceae</taxon>
        <taxon>Aerococcus</taxon>
    </lineage>
</organism>
<proteinExistence type="predicted"/>
<evidence type="ECO:0000313" key="1">
    <source>
        <dbReference type="EMBL" id="RAV77507.1"/>
    </source>
</evidence>
<feature type="non-terminal residue" evidence="1">
    <location>
        <position position="118"/>
    </location>
</feature>
<name>A0A329NW50_9LACT</name>
<evidence type="ECO:0000313" key="2">
    <source>
        <dbReference type="Proteomes" id="UP000251923"/>
    </source>
</evidence>
<sequence length="118" mass="14502">MKNQIETYQKYFTYVGILTGNKNLESIVKKYKNSSIGIYTKEKCIQKEKYNDSHLNSYAQYQILRKEERHKLYRQIIQEPILYSQFTEYENVFKDLDIHLNKKEWSKILNTFLIERYR</sequence>
<accession>A0A329NW50</accession>
<gene>
    <name evidence="1" type="ORF">DBT54_08590</name>
</gene>
<dbReference type="EMBL" id="QMHM01000023">
    <property type="protein sequence ID" value="RAV77507.1"/>
    <property type="molecule type" value="Genomic_DNA"/>
</dbReference>